<keyword evidence="6" id="KW-0342">GTP-binding</keyword>
<feature type="domain" description="Tr-type G" evidence="7">
    <location>
        <begin position="17"/>
        <end position="267"/>
    </location>
</feature>
<dbReference type="PANTHER" id="PTHR42908">
    <property type="entry name" value="TRANSLATION ELONGATION FACTOR-RELATED"/>
    <property type="match status" value="1"/>
</dbReference>
<dbReference type="InParanoid" id="E3NEL5"/>
<evidence type="ECO:0000256" key="5">
    <source>
        <dbReference type="ARBA" id="ARBA00022917"/>
    </source>
</evidence>
<evidence type="ECO:0000256" key="4">
    <source>
        <dbReference type="ARBA" id="ARBA00022768"/>
    </source>
</evidence>
<dbReference type="PANTHER" id="PTHR42908:SF10">
    <property type="entry name" value="EUKARYOTIC TRANSLATION ELONGATION FACTOR 2"/>
    <property type="match status" value="1"/>
</dbReference>
<sequence>MVNFTADEIRSLMDRRRNIRNMSVIAHVDHGKSTLTDSLVSKAGIIAQSKAGEARFTDTRKDEQERCITIKSTAISLFFELDKKDLDFVQGENQCETIEVNGKPEKFNGFLINLIDSPGHVDFSSEVTAALRVTDGAMVVVDCVSGVCVQTETVLRQAIAERIKPILFMNKMDRALLELQLGAEEMYQTFRRIVENVNVIIATYLDDDGPMGPVMVDPSIGNVGFGSGLHGWAFTLKQFSEMYADKFGVQVDRLMKNLWGDRFFNPTTKMWSYTKTDDSSKRGFNQFVLEPILMVFDAIMNVKKEKIQELVKKLSIKLDYDEEDLEGKPLLKAFMRRWLPAGDTMLQMIAFHLPSPVAAQKYRMEMLYEGPHDDDAALAIKNCNPNGPLMMYISKMVPTSDKGRFYAFGRVFSGKVATGMKARIQGPNYVPGKKNDLYEKTIQRTIIMMGRFVECIEDIPCGNIAGLVGVDQYLVKGGTITTFKDAHNLRVMKFSVSPVVRVAVEAKNPADLPKLVEGLKRLAKSDSMVQCTYENSGEHIIAGAGELHLEICLKDLEEDHACIPLKISDPVVSYRETVQAESS</sequence>
<dbReference type="CDD" id="cd01885">
    <property type="entry name" value="EF2"/>
    <property type="match status" value="1"/>
</dbReference>
<dbReference type="PROSITE" id="PS51722">
    <property type="entry name" value="G_TR_2"/>
    <property type="match status" value="1"/>
</dbReference>
<dbReference type="EMBL" id="DS268623">
    <property type="protein sequence ID" value="EFO94682.1"/>
    <property type="molecule type" value="Genomic_DNA"/>
</dbReference>
<keyword evidence="2" id="KW-0963">Cytoplasm</keyword>
<dbReference type="HOGENOM" id="CLU_002794_11_1_1"/>
<dbReference type="Gene3D" id="3.30.70.870">
    <property type="entry name" value="Elongation Factor G (Translational Gtpase), domain 3"/>
    <property type="match status" value="1"/>
</dbReference>
<keyword evidence="3" id="KW-0547">Nucleotide-binding</keyword>
<dbReference type="Gene3D" id="3.90.1430.10">
    <property type="entry name" value="Yeast translation eEF2 (G' domain)"/>
    <property type="match status" value="1"/>
</dbReference>
<dbReference type="OMA" id="GENQCET"/>
<dbReference type="GO" id="GO:0003924">
    <property type="term" value="F:GTPase activity"/>
    <property type="evidence" value="ECO:0007669"/>
    <property type="project" value="InterPro"/>
</dbReference>
<accession>E3NEL5</accession>
<comment type="subcellular location">
    <subcellularLocation>
        <location evidence="1">Cytoplasm</location>
    </subcellularLocation>
</comment>
<name>E3NEL5_CAERE</name>
<dbReference type="Gene3D" id="2.40.30.10">
    <property type="entry name" value="Translation factors"/>
    <property type="match status" value="1"/>
</dbReference>
<dbReference type="InterPro" id="IPR041095">
    <property type="entry name" value="EFG_II"/>
</dbReference>
<evidence type="ECO:0000313" key="8">
    <source>
        <dbReference type="EMBL" id="EFO94682.1"/>
    </source>
</evidence>
<dbReference type="FunFam" id="3.30.70.870:FF:000002">
    <property type="entry name" value="Translation elongation factor 2"/>
    <property type="match status" value="1"/>
</dbReference>
<dbReference type="GO" id="GO:1990904">
    <property type="term" value="C:ribonucleoprotein complex"/>
    <property type="evidence" value="ECO:0007669"/>
    <property type="project" value="TreeGrafter"/>
</dbReference>
<evidence type="ECO:0000256" key="1">
    <source>
        <dbReference type="ARBA" id="ARBA00004496"/>
    </source>
</evidence>
<reference evidence="8" key="1">
    <citation type="submission" date="2007-07" db="EMBL/GenBank/DDBJ databases">
        <title>PCAP assembly of the Caenorhabditis remanei genome.</title>
        <authorList>
            <consortium name="The Caenorhabditis remanei Sequencing Consortium"/>
            <person name="Wilson R.K."/>
        </authorList>
    </citation>
    <scope>NUCLEOTIDE SEQUENCE [LARGE SCALE GENOMIC DNA]</scope>
    <source>
        <strain evidence="8">PB4641</strain>
    </source>
</reference>
<dbReference type="Pfam" id="PF14492">
    <property type="entry name" value="EFG_III"/>
    <property type="match status" value="1"/>
</dbReference>
<evidence type="ECO:0000256" key="3">
    <source>
        <dbReference type="ARBA" id="ARBA00022741"/>
    </source>
</evidence>
<dbReference type="AlphaFoldDB" id="E3NEL5"/>
<evidence type="ECO:0000256" key="6">
    <source>
        <dbReference type="ARBA" id="ARBA00023134"/>
    </source>
</evidence>
<dbReference type="OrthoDB" id="364892at2759"/>
<dbReference type="InterPro" id="IPR005225">
    <property type="entry name" value="Small_GTP-bd"/>
</dbReference>
<dbReference type="Proteomes" id="UP000008281">
    <property type="component" value="Unassembled WGS sequence"/>
</dbReference>
<gene>
    <name evidence="8" type="ORF">CRE_08551</name>
</gene>
<dbReference type="Pfam" id="PF00009">
    <property type="entry name" value="GTP_EFTU"/>
    <property type="match status" value="1"/>
</dbReference>
<evidence type="ECO:0000256" key="2">
    <source>
        <dbReference type="ARBA" id="ARBA00022490"/>
    </source>
</evidence>
<organism evidence="9">
    <name type="scientific">Caenorhabditis remanei</name>
    <name type="common">Caenorhabditis vulgaris</name>
    <dbReference type="NCBI Taxonomy" id="31234"/>
    <lineage>
        <taxon>Eukaryota</taxon>
        <taxon>Metazoa</taxon>
        <taxon>Ecdysozoa</taxon>
        <taxon>Nematoda</taxon>
        <taxon>Chromadorea</taxon>
        <taxon>Rhabditida</taxon>
        <taxon>Rhabditina</taxon>
        <taxon>Rhabditomorpha</taxon>
        <taxon>Rhabditoidea</taxon>
        <taxon>Rhabditidae</taxon>
        <taxon>Peloderinae</taxon>
        <taxon>Caenorhabditis</taxon>
    </lineage>
</organism>
<dbReference type="GO" id="GO:0005829">
    <property type="term" value="C:cytosol"/>
    <property type="evidence" value="ECO:0007669"/>
    <property type="project" value="TreeGrafter"/>
</dbReference>
<dbReference type="PROSITE" id="PS00301">
    <property type="entry name" value="G_TR_1"/>
    <property type="match status" value="1"/>
</dbReference>
<dbReference type="Gene3D" id="3.40.50.300">
    <property type="entry name" value="P-loop containing nucleotide triphosphate hydrolases"/>
    <property type="match status" value="1"/>
</dbReference>
<keyword evidence="5" id="KW-0648">Protein biosynthesis</keyword>
<dbReference type="GO" id="GO:0003746">
    <property type="term" value="F:translation elongation factor activity"/>
    <property type="evidence" value="ECO:0007669"/>
    <property type="project" value="UniProtKB-KW"/>
</dbReference>
<keyword evidence="4" id="KW-0251">Elongation factor</keyword>
<protein>
    <recommendedName>
        <fullName evidence="7">Tr-type G domain-containing protein</fullName>
    </recommendedName>
</protein>
<dbReference type="SUPFAM" id="SSF54980">
    <property type="entry name" value="EF-G C-terminal domain-like"/>
    <property type="match status" value="1"/>
</dbReference>
<proteinExistence type="predicted"/>
<keyword evidence="9" id="KW-1185">Reference proteome</keyword>
<dbReference type="InterPro" id="IPR009000">
    <property type="entry name" value="Transl_B-barrel_sf"/>
</dbReference>
<dbReference type="STRING" id="31234.E3NEL5"/>
<dbReference type="Pfam" id="PF03144">
    <property type="entry name" value="GTP_EFTU_D2"/>
    <property type="match status" value="1"/>
</dbReference>
<dbReference type="SUPFAM" id="SSF50447">
    <property type="entry name" value="Translation proteins"/>
    <property type="match status" value="1"/>
</dbReference>
<dbReference type="FunFam" id="3.90.1430.10:FF:000003">
    <property type="entry name" value="Elongation factor 2"/>
    <property type="match status" value="1"/>
</dbReference>
<dbReference type="FunFam" id="2.40.30.10:FF:000010">
    <property type="entry name" value="Translation elongation factor 2"/>
    <property type="match status" value="1"/>
</dbReference>
<dbReference type="GO" id="GO:0005525">
    <property type="term" value="F:GTP binding"/>
    <property type="evidence" value="ECO:0007669"/>
    <property type="project" value="UniProtKB-KW"/>
</dbReference>
<dbReference type="InterPro" id="IPR035647">
    <property type="entry name" value="EFG_III/V"/>
</dbReference>
<dbReference type="FunFam" id="3.40.50.300:FF:000058">
    <property type="entry name" value="Translation elongation factor 2"/>
    <property type="match status" value="1"/>
</dbReference>
<dbReference type="InterPro" id="IPR031157">
    <property type="entry name" value="G_TR_CS"/>
</dbReference>
<evidence type="ECO:0000259" key="7">
    <source>
        <dbReference type="PROSITE" id="PS51722"/>
    </source>
</evidence>
<dbReference type="eggNOG" id="KOG0469">
    <property type="taxonomic scope" value="Eukaryota"/>
</dbReference>
<dbReference type="InterPro" id="IPR004161">
    <property type="entry name" value="EFTu-like_2"/>
</dbReference>
<dbReference type="CDD" id="cd16261">
    <property type="entry name" value="EF2_snRNP_III"/>
    <property type="match status" value="1"/>
</dbReference>
<evidence type="ECO:0000313" key="9">
    <source>
        <dbReference type="Proteomes" id="UP000008281"/>
    </source>
</evidence>
<dbReference type="GO" id="GO:0043022">
    <property type="term" value="F:ribosome binding"/>
    <property type="evidence" value="ECO:0007669"/>
    <property type="project" value="TreeGrafter"/>
</dbReference>
<dbReference type="InterPro" id="IPR000795">
    <property type="entry name" value="T_Tr_GTP-bd_dom"/>
</dbReference>
<dbReference type="PRINTS" id="PR00315">
    <property type="entry name" value="ELONGATNFCT"/>
</dbReference>
<dbReference type="InterPro" id="IPR027417">
    <property type="entry name" value="P-loop_NTPase"/>
</dbReference>
<dbReference type="SUPFAM" id="SSF52540">
    <property type="entry name" value="P-loop containing nucleoside triphosphate hydrolases"/>
    <property type="match status" value="1"/>
</dbReference>
<dbReference type="NCBIfam" id="TIGR00231">
    <property type="entry name" value="small_GTP"/>
    <property type="match status" value="1"/>
</dbReference>